<dbReference type="FunFam" id="2.60.40.10:FF:000147">
    <property type="entry name" value="Myosin light chain kinase"/>
    <property type="match status" value="1"/>
</dbReference>
<evidence type="ECO:0000256" key="16">
    <source>
        <dbReference type="ARBA" id="ARBA00022777"/>
    </source>
</evidence>
<dbReference type="SUPFAM" id="SSF56112">
    <property type="entry name" value="Protein kinase-like (PK-like)"/>
    <property type="match status" value="1"/>
</dbReference>
<keyword evidence="13" id="KW-0479">Metal-binding</keyword>
<dbReference type="PROSITE" id="PS50835">
    <property type="entry name" value="IG_LIKE"/>
    <property type="match status" value="8"/>
</dbReference>
<evidence type="ECO:0000256" key="24">
    <source>
        <dbReference type="ARBA" id="ARBA00023273"/>
    </source>
</evidence>
<dbReference type="GO" id="GO:0030027">
    <property type="term" value="C:lamellipodium"/>
    <property type="evidence" value="ECO:0007669"/>
    <property type="project" value="UniProtKB-SubCell"/>
</dbReference>
<feature type="compositionally biased region" description="Acidic residues" evidence="30">
    <location>
        <begin position="1362"/>
        <end position="1376"/>
    </location>
</feature>
<comment type="cofactor">
    <cofactor evidence="1">
        <name>Ca(2+)</name>
        <dbReference type="ChEBI" id="CHEBI:29108"/>
    </cofactor>
</comment>
<protein>
    <recommendedName>
        <fullName evidence="8">Myosin light chain kinase, smooth muscle</fullName>
        <ecNumber evidence="7">2.7.11.18</ecNumber>
    </recommendedName>
    <alternativeName>
        <fullName evidence="28">Kinase-related protein</fullName>
    </alternativeName>
    <alternativeName>
        <fullName evidence="26">Telokin</fullName>
    </alternativeName>
</protein>
<dbReference type="InterPro" id="IPR013783">
    <property type="entry name" value="Ig-like_fold"/>
</dbReference>
<dbReference type="InterPro" id="IPR000719">
    <property type="entry name" value="Prot_kinase_dom"/>
</dbReference>
<evidence type="ECO:0000256" key="11">
    <source>
        <dbReference type="ARBA" id="ARBA00022553"/>
    </source>
</evidence>
<keyword evidence="35" id="KW-1185">Reference proteome</keyword>
<dbReference type="InterPro" id="IPR003961">
    <property type="entry name" value="FN3_dom"/>
</dbReference>
<evidence type="ECO:0000256" key="10">
    <source>
        <dbReference type="ARBA" id="ARBA00022527"/>
    </source>
</evidence>
<evidence type="ECO:0000256" key="14">
    <source>
        <dbReference type="ARBA" id="ARBA00022737"/>
    </source>
</evidence>
<evidence type="ECO:0000256" key="21">
    <source>
        <dbReference type="ARBA" id="ARBA00023157"/>
    </source>
</evidence>
<reference evidence="34" key="1">
    <citation type="submission" date="2025-08" db="UniProtKB">
        <authorList>
            <consortium name="Ensembl"/>
        </authorList>
    </citation>
    <scope>IDENTIFICATION</scope>
</reference>
<feature type="domain" description="Ig-like" evidence="32">
    <location>
        <begin position="548"/>
        <end position="642"/>
    </location>
</feature>
<dbReference type="GO" id="GO:0003779">
    <property type="term" value="F:actin binding"/>
    <property type="evidence" value="ECO:0007669"/>
    <property type="project" value="UniProtKB-KW"/>
</dbReference>
<dbReference type="FunFam" id="2.60.40.10:FF:000372">
    <property type="entry name" value="Myosin light chain kinase, smooth muscle"/>
    <property type="match status" value="1"/>
</dbReference>
<dbReference type="InterPro" id="IPR017441">
    <property type="entry name" value="Protein_kinase_ATP_BS"/>
</dbReference>
<feature type="compositionally biased region" description="Basic and acidic residues" evidence="30">
    <location>
        <begin position="993"/>
        <end position="1008"/>
    </location>
</feature>
<dbReference type="Gene3D" id="2.60.40.10">
    <property type="entry name" value="Immunoglobulins"/>
    <property type="match status" value="9"/>
</dbReference>
<keyword evidence="12" id="KW-0808">Transferase</keyword>
<dbReference type="FunFam" id="2.60.40.10:FF:000145">
    <property type="entry name" value="Myosin light chain kinase, smooth muscle"/>
    <property type="match status" value="1"/>
</dbReference>
<feature type="region of interest" description="Disordered" evidence="30">
    <location>
        <begin position="1129"/>
        <end position="1168"/>
    </location>
</feature>
<comment type="subcellular location">
    <subcellularLocation>
        <location evidence="3">Cell projection</location>
        <location evidence="3">Lamellipodium</location>
    </subcellularLocation>
    <subcellularLocation>
        <location evidence="5">Cleavage furrow</location>
    </subcellularLocation>
    <subcellularLocation>
        <location evidence="4">Cytoplasm</location>
        <location evidence="4">Cytoskeleton</location>
        <location evidence="4">Stress fiber</location>
    </subcellularLocation>
</comment>
<dbReference type="SUPFAM" id="SSF48726">
    <property type="entry name" value="Immunoglobulin"/>
    <property type="match status" value="8"/>
</dbReference>
<dbReference type="FunFam" id="2.60.40.10:FF:000516">
    <property type="entry name" value="Myosin light chain kinase, smooth muscle"/>
    <property type="match status" value="1"/>
</dbReference>
<dbReference type="Pfam" id="PF00069">
    <property type="entry name" value="Pkinase"/>
    <property type="match status" value="1"/>
</dbReference>
<evidence type="ECO:0000259" key="33">
    <source>
        <dbReference type="PROSITE" id="PS50853"/>
    </source>
</evidence>
<keyword evidence="10" id="KW-0723">Serine/threonine-protein kinase</keyword>
<feature type="domain" description="Protein kinase" evidence="31">
    <location>
        <begin position="1395"/>
        <end position="1650"/>
    </location>
</feature>
<evidence type="ECO:0000256" key="5">
    <source>
        <dbReference type="ARBA" id="ARBA00004626"/>
    </source>
</evidence>
<feature type="compositionally biased region" description="Polar residues" evidence="30">
    <location>
        <begin position="297"/>
        <end position="309"/>
    </location>
</feature>
<dbReference type="InterPro" id="IPR003598">
    <property type="entry name" value="Ig_sub2"/>
</dbReference>
<evidence type="ECO:0000259" key="32">
    <source>
        <dbReference type="PROSITE" id="PS50835"/>
    </source>
</evidence>
<evidence type="ECO:0000256" key="19">
    <source>
        <dbReference type="ARBA" id="ARBA00022842"/>
    </source>
</evidence>
<dbReference type="InterPro" id="IPR013098">
    <property type="entry name" value="Ig_I-set"/>
</dbReference>
<evidence type="ECO:0000256" key="15">
    <source>
        <dbReference type="ARBA" id="ARBA00022741"/>
    </source>
</evidence>
<feature type="region of interest" description="Disordered" evidence="30">
    <location>
        <begin position="936"/>
        <end position="1030"/>
    </location>
</feature>
<dbReference type="InterPro" id="IPR015725">
    <property type="entry name" value="MLCK1_kinase_dom"/>
</dbReference>
<keyword evidence="20" id="KW-0112">Calmodulin-binding</keyword>
<evidence type="ECO:0000256" key="13">
    <source>
        <dbReference type="ARBA" id="ARBA00022723"/>
    </source>
</evidence>
<dbReference type="GO" id="GO:0005524">
    <property type="term" value="F:ATP binding"/>
    <property type="evidence" value="ECO:0007669"/>
    <property type="project" value="UniProtKB-UniRule"/>
</dbReference>
<keyword evidence="14" id="KW-0677">Repeat</keyword>
<organism evidence="34 35">
    <name type="scientific">Neovison vison</name>
    <name type="common">American mink</name>
    <name type="synonym">Mustela vison</name>
    <dbReference type="NCBI Taxonomy" id="452646"/>
    <lineage>
        <taxon>Eukaryota</taxon>
        <taxon>Metazoa</taxon>
        <taxon>Chordata</taxon>
        <taxon>Craniata</taxon>
        <taxon>Vertebrata</taxon>
        <taxon>Euteleostomi</taxon>
        <taxon>Mammalia</taxon>
        <taxon>Eutheria</taxon>
        <taxon>Laurasiatheria</taxon>
        <taxon>Carnivora</taxon>
        <taxon>Caniformia</taxon>
        <taxon>Musteloidea</taxon>
        <taxon>Mustelidae</taxon>
        <taxon>Mustelinae</taxon>
        <taxon>Neogale</taxon>
    </lineage>
</organism>
<feature type="compositionally biased region" description="Polar residues" evidence="30">
    <location>
        <begin position="381"/>
        <end position="394"/>
    </location>
</feature>
<dbReference type="SMART" id="SM00220">
    <property type="entry name" value="S_TKc"/>
    <property type="match status" value="1"/>
</dbReference>
<dbReference type="InterPro" id="IPR036179">
    <property type="entry name" value="Ig-like_dom_sf"/>
</dbReference>
<dbReference type="GeneTree" id="ENSGT00940000157879"/>
<reference evidence="34" key="2">
    <citation type="submission" date="2025-09" db="UniProtKB">
        <authorList>
            <consortium name="Ensembl"/>
        </authorList>
    </citation>
    <scope>IDENTIFICATION</scope>
</reference>
<keyword evidence="9" id="KW-0963">Cytoplasm</keyword>
<dbReference type="PROSITE" id="PS50011">
    <property type="entry name" value="PROTEIN_KINASE_DOM"/>
    <property type="match status" value="1"/>
</dbReference>
<dbReference type="SUPFAM" id="SSF49265">
    <property type="entry name" value="Fibronectin type III"/>
    <property type="match status" value="1"/>
</dbReference>
<keyword evidence="18 29" id="KW-0067">ATP-binding</keyword>
<keyword evidence="19" id="KW-0460">Magnesium</keyword>
<evidence type="ECO:0000313" key="34">
    <source>
        <dbReference type="Ensembl" id="ENSNVIP00000017563.1"/>
    </source>
</evidence>
<keyword evidence="15 29" id="KW-0547">Nucleotide-binding</keyword>
<dbReference type="Proteomes" id="UP000694425">
    <property type="component" value="Unplaced"/>
</dbReference>
<comment type="cofactor">
    <cofactor evidence="2">
        <name>Mg(2+)</name>
        <dbReference type="ChEBI" id="CHEBI:18420"/>
    </cofactor>
</comment>
<dbReference type="InterPro" id="IPR011009">
    <property type="entry name" value="Kinase-like_dom_sf"/>
</dbReference>
<dbReference type="Pfam" id="PF07679">
    <property type="entry name" value="I-set"/>
    <property type="match status" value="8"/>
</dbReference>
<dbReference type="GO" id="GO:0005516">
    <property type="term" value="F:calmodulin binding"/>
    <property type="evidence" value="ECO:0007669"/>
    <property type="project" value="UniProtKB-KW"/>
</dbReference>
<keyword evidence="22" id="KW-0009">Actin-binding</keyword>
<dbReference type="InterPro" id="IPR007110">
    <property type="entry name" value="Ig-like_dom"/>
</dbReference>
<evidence type="ECO:0000256" key="6">
    <source>
        <dbReference type="ARBA" id="ARBA00006692"/>
    </source>
</evidence>
<dbReference type="InterPro" id="IPR036116">
    <property type="entry name" value="FN3_sf"/>
</dbReference>
<evidence type="ECO:0000256" key="30">
    <source>
        <dbReference type="SAM" id="MobiDB-lite"/>
    </source>
</evidence>
<evidence type="ECO:0000256" key="2">
    <source>
        <dbReference type="ARBA" id="ARBA00001946"/>
    </source>
</evidence>
<dbReference type="Pfam" id="PF00041">
    <property type="entry name" value="fn3"/>
    <property type="match status" value="1"/>
</dbReference>
<dbReference type="Ensembl" id="ENSNVIT00000020480.1">
    <property type="protein sequence ID" value="ENSNVIP00000017563.1"/>
    <property type="gene ID" value="ENSNVIG00000013377.1"/>
</dbReference>
<dbReference type="SMART" id="SM00409">
    <property type="entry name" value="IG"/>
    <property type="match status" value="8"/>
</dbReference>
<feature type="region of interest" description="Disordered" evidence="30">
    <location>
        <begin position="1344"/>
        <end position="1377"/>
    </location>
</feature>
<feature type="domain" description="Ig-like" evidence="32">
    <location>
        <begin position="161"/>
        <end position="249"/>
    </location>
</feature>
<evidence type="ECO:0000256" key="12">
    <source>
        <dbReference type="ARBA" id="ARBA00022679"/>
    </source>
</evidence>
<dbReference type="FunFam" id="2.60.40.10:FF:000080">
    <property type="entry name" value="Myosin light chain kinase, smooth muscle"/>
    <property type="match status" value="3"/>
</dbReference>
<dbReference type="GO" id="GO:0001725">
    <property type="term" value="C:stress fiber"/>
    <property type="evidence" value="ECO:0007669"/>
    <property type="project" value="UniProtKB-SubCell"/>
</dbReference>
<evidence type="ECO:0000256" key="22">
    <source>
        <dbReference type="ARBA" id="ARBA00023203"/>
    </source>
</evidence>
<evidence type="ECO:0000256" key="23">
    <source>
        <dbReference type="ARBA" id="ARBA00023212"/>
    </source>
</evidence>
<keyword evidence="23" id="KW-0206">Cytoskeleton</keyword>
<feature type="domain" description="Ig-like" evidence="32">
    <location>
        <begin position="652"/>
        <end position="723"/>
    </location>
</feature>
<evidence type="ECO:0000256" key="3">
    <source>
        <dbReference type="ARBA" id="ARBA00004510"/>
    </source>
</evidence>
<feature type="compositionally biased region" description="Polar residues" evidence="30">
    <location>
        <begin position="338"/>
        <end position="347"/>
    </location>
</feature>
<keyword evidence="24" id="KW-0966">Cell projection</keyword>
<accession>A0A8C7BA89</accession>
<dbReference type="GO" id="GO:0032154">
    <property type="term" value="C:cleavage furrow"/>
    <property type="evidence" value="ECO:0007669"/>
    <property type="project" value="UniProtKB-SubCell"/>
</dbReference>
<dbReference type="CDD" id="cd05762">
    <property type="entry name" value="IgI_8_hMLCK_like"/>
    <property type="match status" value="1"/>
</dbReference>
<feature type="domain" description="Ig-like" evidence="32">
    <location>
        <begin position="33"/>
        <end position="122"/>
    </location>
</feature>
<feature type="compositionally biased region" description="Polar residues" evidence="30">
    <location>
        <begin position="1701"/>
        <end position="1712"/>
    </location>
</feature>
<evidence type="ECO:0000256" key="8">
    <source>
        <dbReference type="ARBA" id="ARBA00021842"/>
    </source>
</evidence>
<evidence type="ECO:0000256" key="17">
    <source>
        <dbReference type="ARBA" id="ARBA00022837"/>
    </source>
</evidence>
<feature type="domain" description="Ig-like" evidence="32">
    <location>
        <begin position="1740"/>
        <end position="1829"/>
    </location>
</feature>
<dbReference type="Gene3D" id="1.10.510.10">
    <property type="entry name" value="Transferase(Phosphotransferase) domain 1"/>
    <property type="match status" value="1"/>
</dbReference>
<feature type="domain" description="Fibronectin type-III" evidence="33">
    <location>
        <begin position="1265"/>
        <end position="1358"/>
    </location>
</feature>
<evidence type="ECO:0000256" key="4">
    <source>
        <dbReference type="ARBA" id="ARBA00004529"/>
    </source>
</evidence>
<evidence type="ECO:0000256" key="28">
    <source>
        <dbReference type="ARBA" id="ARBA00078563"/>
    </source>
</evidence>
<dbReference type="CDD" id="cd14191">
    <property type="entry name" value="STKc_MLCK1"/>
    <property type="match status" value="1"/>
</dbReference>
<dbReference type="PANTHER" id="PTHR47633">
    <property type="entry name" value="IMMUNOGLOBULIN"/>
    <property type="match status" value="1"/>
</dbReference>
<keyword evidence="11" id="KW-0597">Phosphoprotein</keyword>
<evidence type="ECO:0000256" key="29">
    <source>
        <dbReference type="PROSITE-ProRule" id="PRU10141"/>
    </source>
</evidence>
<dbReference type="GO" id="GO:0004687">
    <property type="term" value="F:myosin light chain kinase activity"/>
    <property type="evidence" value="ECO:0007669"/>
    <property type="project" value="UniProtKB-EC"/>
</dbReference>
<dbReference type="InterPro" id="IPR008271">
    <property type="entry name" value="Ser/Thr_kinase_AS"/>
</dbReference>
<feature type="region of interest" description="Disordered" evidence="30">
    <location>
        <begin position="863"/>
        <end position="914"/>
    </location>
</feature>
<name>A0A8C7BA89_NEOVI</name>
<evidence type="ECO:0000256" key="20">
    <source>
        <dbReference type="ARBA" id="ARBA00022860"/>
    </source>
</evidence>
<dbReference type="FunFam" id="2.60.40.10:FF:000297">
    <property type="entry name" value="Myosin light chain kinase, smooth muscle"/>
    <property type="match status" value="1"/>
</dbReference>
<keyword evidence="25" id="KW-0393">Immunoglobulin domain</keyword>
<feature type="domain" description="Ig-like" evidence="32">
    <location>
        <begin position="1029"/>
        <end position="1117"/>
    </location>
</feature>
<evidence type="ECO:0000256" key="9">
    <source>
        <dbReference type="ARBA" id="ARBA00022490"/>
    </source>
</evidence>
<comment type="subunit">
    <text evidence="27">All isoforms including Telokin bind calmodulin. Interacts with SVIL. Interacts with CTTN; this interaction is reduced during thrombin-induced endothelial cell (EC) contraction but is promoted by the barrier-protective agonist sphingosine 1-phosphate (S1P) within lamellipodia. A complex made of ABL1, CTTN and MYLK regulates cortical actin-based cytoskeletal rearrangement critical to sphingosine 1-phosphate (S1P)-mediated endothelial cell (EC) barrier enhancement. Binds to NAA10/ARD1 and PTK2B/PYK2.</text>
</comment>
<dbReference type="GO" id="GO:0046872">
    <property type="term" value="F:metal ion binding"/>
    <property type="evidence" value="ECO:0007669"/>
    <property type="project" value="UniProtKB-KW"/>
</dbReference>
<dbReference type="SMART" id="SM00408">
    <property type="entry name" value="IGc2"/>
    <property type="match status" value="8"/>
</dbReference>
<keyword evidence="17" id="KW-0106">Calcium</keyword>
<comment type="similarity">
    <text evidence="6">Belongs to the protein kinase superfamily. CAMK Ser/Thr protein kinase family.</text>
</comment>
<evidence type="ECO:0000256" key="18">
    <source>
        <dbReference type="ARBA" id="ARBA00022840"/>
    </source>
</evidence>
<dbReference type="PROSITE" id="PS00107">
    <property type="entry name" value="PROTEIN_KINASE_ATP"/>
    <property type="match status" value="1"/>
</dbReference>
<keyword evidence="21" id="KW-1015">Disulfide bond</keyword>
<keyword evidence="16" id="KW-0418">Kinase</keyword>
<evidence type="ECO:0000256" key="7">
    <source>
        <dbReference type="ARBA" id="ARBA00012430"/>
    </source>
</evidence>
<proteinExistence type="inferred from homology"/>
<feature type="region of interest" description="Disordered" evidence="30">
    <location>
        <begin position="1698"/>
        <end position="1718"/>
    </location>
</feature>
<sequence length="1845" mass="202998">MGDVKLAASTQVSKASISVDHSRAGSVPLTEAPAFIVPPRNLCIREGATAKFEGRVRGYPEPHVTWHRNGQRITSGGRFLLDCSIRGAFSLVIRAVREEDKGKYTCEATNDSGARQVTVELTVEGGFMKKHGQPAVSKTLGDRFAAPAVETRPSIWGECPPKFATKLGRAIVREGQMGRFSCKITGRPQPQVTWLKGEVPLQPSARVSMSEKNGVQVLEIHEVSRDDVGVYTCLVVNGSGKASMSAELSIQGLDNANRSLVRGTKAPSSDIRKEVTNGTTQGTKVDSLESAAERRNCSSAQRGSSLTWAPSSQPQPLQESQPELSEDSSRKALKSPILQKTSSTITLQAAKVQPEPRALISSTPSSSGEEREWPAAPPQATHPTRQTGLGSQEVVSKVATRKIPIESQRDSTFPKFESKPQSQEVSEDQTVKFRCEGLAALEVAPSFSRVLKDCTVVEGQDFVLRCSVQGTPVPQITWLLNEQPIQYAHSSCEAGVAELHIQDALPEDDGIYTCLAKNTVGQVSCSARVTVHEKKSDRKSGSLLPVAPSKPVAPVFLQGLSDLKVMDGSHVTMTVQVSGNPPPEVIWLHDGNEIQESEDFHFEQRGTQHSLCIQEVFPEDTGTYTCEAWNSVGEVRTQAVLMVQEPQDGTQPWFISRPRSVTASLGQSVLISCAIAGDPFPTVHWLRDGKALSKDTGHFEVLQNEGVFTLVLKNVQPWHAGQYEILLKNRVGECSCQVSLMLQNNPTRAPLRGREPASCEGLCSQGAGADGGGRDCYGTLRPGWPARGQGWLEEEDGEDVRGVLKRRVETRQHTEEAIRQQEVEQLDFRDLLGKKVSTKTVSEEDLKEIPAEQMDFRANLQRQVKPKTVSEEERKVHSPQQVDFRSVLAKKGTPKTPVPEKAPLPKPATPDFRSVLGSKKKLPAENGSNNAEALNAKAAESPKAVSNAQPLGSLKPMGNAKPAETPKPMGNAKPAETPKPMGNAKPAETPKPAGKEELKKEVKNDVNCRRGQAGATDNENRSENQGTAPTFKEKLQDVRVTEGEKLLLQCQVSSDPPATITWTLNGKTLKTTKFIILSQEGSLCSVSIEKALPEDRGLYKCIAKNGAGQAECSCQVTVDDAPTKENVKAPEMKARRPKSSLPPVLGTESDATVKKKPAPKTPPKAAMPPQIIQFPEDQKVRAGESVELFGKVAGTQPITCTWMKFRKQIQESEHIKVENSENGSRLTIVAARQEHCGCYTLLVENKLGSRQAQVNLTVVDKPDPPAGTPCASDIRSSSLTLSWYGSSYDGGSAVQSYSVEIWDSVDKTWKELATCRSTSFNVQDLLPDRDYKFRVRAINVYGTSEPSQESELTAVGEKPEEPKDEVEASDDDEKEPEIDYRNVTVNTEQKVSDFYDIEERLGSGKFGQVFRLVEKKTGKIWAGKFFKAYSAKEKENIRQEISIMNCLHHPKLVQCVDAFEEKANIVMVLEIVSGGELFERIIDEDFELTERECIQYMRQISEGVEYIHKQGIVHLDLKPENIMCVNKTGTRIKLIDFGLARKLENAGSLKVLFGTPEFVAPEVINYEPISYATDMWSIGVICYILVSGLSPFMGDNDNETLANVTSATWDFDDEAFDEISDDAKDFISNLLKKDMKNRLDCTQCLQHPWLMKDTKNMEAKKLSKDRMKKYMARRKWQKTGNAVRAIGRLSSMAMISGLSGRKSSTGSPTSPLNAEKLESEEDVSQAFLEAVAEEKPHVKPYFSKTIRDLEVVEGSAARFDCKIEGYPDPEVVWFKDDQSIRESRHFQIDYDEDGNCSLIISDVCGDDDAKYTCKAVNSLGEATCTAELIVETMEEGEGEGEEEEE</sequence>
<feature type="compositionally biased region" description="Low complexity" evidence="30">
    <location>
        <begin position="310"/>
        <end position="323"/>
    </location>
</feature>
<feature type="compositionally biased region" description="Pro residues" evidence="30">
    <location>
        <begin position="896"/>
        <end position="908"/>
    </location>
</feature>
<dbReference type="SMART" id="SM00060">
    <property type="entry name" value="FN3"/>
    <property type="match status" value="1"/>
</dbReference>
<dbReference type="FunFam" id="3.30.200.20:FF:000198">
    <property type="entry name" value="Myosin light chain kinase, smooth muscle"/>
    <property type="match status" value="1"/>
</dbReference>
<dbReference type="PROSITE" id="PS50853">
    <property type="entry name" value="FN3"/>
    <property type="match status" value="1"/>
</dbReference>
<evidence type="ECO:0000256" key="1">
    <source>
        <dbReference type="ARBA" id="ARBA00001913"/>
    </source>
</evidence>
<feature type="domain" description="Ig-like" evidence="32">
    <location>
        <begin position="1169"/>
        <end position="1257"/>
    </location>
</feature>
<dbReference type="Pfam" id="PF16620">
    <property type="entry name" value="23ISL"/>
    <property type="match status" value="1"/>
</dbReference>
<evidence type="ECO:0000259" key="31">
    <source>
        <dbReference type="PROSITE" id="PS50011"/>
    </source>
</evidence>
<dbReference type="CDD" id="cd20973">
    <property type="entry name" value="IgI_telokin-like"/>
    <property type="match status" value="1"/>
</dbReference>
<dbReference type="PROSITE" id="PS00108">
    <property type="entry name" value="PROTEIN_KINASE_ST"/>
    <property type="match status" value="1"/>
</dbReference>
<dbReference type="InterPro" id="IPR003599">
    <property type="entry name" value="Ig_sub"/>
</dbReference>
<feature type="region of interest" description="Disordered" evidence="30">
    <location>
        <begin position="259"/>
        <end position="424"/>
    </location>
</feature>
<evidence type="ECO:0000313" key="35">
    <source>
        <dbReference type="Proteomes" id="UP000694425"/>
    </source>
</evidence>
<feature type="binding site" evidence="29">
    <location>
        <position position="1424"/>
    </location>
    <ligand>
        <name>ATP</name>
        <dbReference type="ChEBI" id="CHEBI:30616"/>
    </ligand>
</feature>
<evidence type="ECO:0000256" key="25">
    <source>
        <dbReference type="ARBA" id="ARBA00023319"/>
    </source>
</evidence>
<dbReference type="FunFam" id="2.60.40.10:FF:000580">
    <property type="entry name" value="Myosin light chain kinase, smooth muscle"/>
    <property type="match status" value="1"/>
</dbReference>
<dbReference type="CDD" id="cd00063">
    <property type="entry name" value="FN3"/>
    <property type="match status" value="1"/>
</dbReference>
<dbReference type="PANTHER" id="PTHR47633:SF1">
    <property type="entry name" value="MYOSIN LIGHT CHAIN KINASE, SMOOTH MUSCLE"/>
    <property type="match status" value="1"/>
</dbReference>
<dbReference type="EC" id="2.7.11.18" evidence="7"/>
<dbReference type="Gene3D" id="3.30.200.20">
    <property type="entry name" value="Phosphorylase Kinase, domain 1"/>
    <property type="match status" value="1"/>
</dbReference>
<dbReference type="CDD" id="cd20976">
    <property type="entry name" value="IgI_4_MYLK-like"/>
    <property type="match status" value="1"/>
</dbReference>
<feature type="domain" description="Ig-like" evidence="32">
    <location>
        <begin position="445"/>
        <end position="530"/>
    </location>
</feature>
<evidence type="ECO:0000256" key="26">
    <source>
        <dbReference type="ARBA" id="ARBA00030959"/>
    </source>
</evidence>
<evidence type="ECO:0000256" key="27">
    <source>
        <dbReference type="ARBA" id="ARBA00062188"/>
    </source>
</evidence>
<dbReference type="FunFam" id="1.10.510.10:FF:000175">
    <property type="entry name" value="Myosin light chain kinase, smooth muscle"/>
    <property type="match status" value="1"/>
</dbReference>